<dbReference type="Proteomes" id="UP000198122">
    <property type="component" value="Unassembled WGS sequence"/>
</dbReference>
<dbReference type="InterPro" id="IPR005119">
    <property type="entry name" value="LysR_subst-bd"/>
</dbReference>
<feature type="domain" description="HTH lysR-type" evidence="6">
    <location>
        <begin position="4"/>
        <end position="60"/>
    </location>
</feature>
<dbReference type="SUPFAM" id="SSF53850">
    <property type="entry name" value="Periplasmic binding protein-like II"/>
    <property type="match status" value="1"/>
</dbReference>
<dbReference type="InterPro" id="IPR036390">
    <property type="entry name" value="WH_DNA-bd_sf"/>
</dbReference>
<keyword evidence="4" id="KW-0010">Activator</keyword>
<evidence type="ECO:0000259" key="6">
    <source>
        <dbReference type="PROSITE" id="PS50931"/>
    </source>
</evidence>
<keyword evidence="5" id="KW-0804">Transcription</keyword>
<reference evidence="7 8" key="1">
    <citation type="submission" date="2017-06" db="EMBL/GenBank/DDBJ databases">
        <authorList>
            <person name="Kim H.J."/>
            <person name="Triplett B.A."/>
        </authorList>
    </citation>
    <scope>NUCLEOTIDE SEQUENCE [LARGE SCALE GENOMIC DNA]</scope>
    <source>
        <strain evidence="7 8">DSM 22179</strain>
    </source>
</reference>
<evidence type="ECO:0000256" key="5">
    <source>
        <dbReference type="ARBA" id="ARBA00023163"/>
    </source>
</evidence>
<proteinExistence type="inferred from homology"/>
<evidence type="ECO:0000313" key="7">
    <source>
        <dbReference type="EMBL" id="SNC72429.1"/>
    </source>
</evidence>
<keyword evidence="2" id="KW-0805">Transcription regulation</keyword>
<dbReference type="Pfam" id="PF00126">
    <property type="entry name" value="HTH_1"/>
    <property type="match status" value="1"/>
</dbReference>
<keyword evidence="3" id="KW-0238">DNA-binding</keyword>
<dbReference type="EMBL" id="FYEZ01000002">
    <property type="protein sequence ID" value="SNC72429.1"/>
    <property type="molecule type" value="Genomic_DNA"/>
</dbReference>
<dbReference type="OrthoDB" id="3252676at2"/>
<name>A0A212U2F1_9MICO</name>
<dbReference type="InterPro" id="IPR000847">
    <property type="entry name" value="LysR_HTH_N"/>
</dbReference>
<gene>
    <name evidence="7" type="ORF">SAMN05445756_1840</name>
</gene>
<sequence>MDVLDPIGLTTLRAAVREGTFERAAKALSITPSAVSQRMRALERAVGSVLVTRTKPVQATPDGEVLLALAVQWSLLRDEAVARLTASQSEESEEHPRVRVSVPVACGADTLGLLLLPAMASVEEQVPVSFEIFREDEAHSVDLLRQGRVVCALSSDPTPIHGHTAEPLGTLRYLPLATPRYLERHLPEGPTPEALATAPVIAFDRKDDHQYAYLDRVLRHDLRPPTTYVPGNREFEEAVLLGLGWGLVPEGRMHAELESGELTRIGPGYREVPVVWHRPRLASTVLDLIGEELGERAREVLRPPAAWGDLPRR</sequence>
<protein>
    <submittedName>
        <fullName evidence="7">LysR family transcriptional regulator, chromosome initiation inhibitor</fullName>
    </submittedName>
</protein>
<dbReference type="GO" id="GO:0003677">
    <property type="term" value="F:DNA binding"/>
    <property type="evidence" value="ECO:0007669"/>
    <property type="project" value="UniProtKB-KW"/>
</dbReference>
<dbReference type="NCBIfam" id="TIGR03298">
    <property type="entry name" value="argP"/>
    <property type="match status" value="1"/>
</dbReference>
<dbReference type="NCBIfam" id="NF002964">
    <property type="entry name" value="PRK03635.1"/>
    <property type="match status" value="1"/>
</dbReference>
<comment type="similarity">
    <text evidence="1">Belongs to the LysR transcriptional regulatory family.</text>
</comment>
<dbReference type="SUPFAM" id="SSF46785">
    <property type="entry name" value="Winged helix' DNA-binding domain"/>
    <property type="match status" value="1"/>
</dbReference>
<evidence type="ECO:0000256" key="1">
    <source>
        <dbReference type="ARBA" id="ARBA00009437"/>
    </source>
</evidence>
<dbReference type="InterPro" id="IPR036388">
    <property type="entry name" value="WH-like_DNA-bd_sf"/>
</dbReference>
<dbReference type="AlphaFoldDB" id="A0A212U2F1"/>
<organism evidence="7 8">
    <name type="scientific">Kytococcus aerolatus</name>
    <dbReference type="NCBI Taxonomy" id="592308"/>
    <lineage>
        <taxon>Bacteria</taxon>
        <taxon>Bacillati</taxon>
        <taxon>Actinomycetota</taxon>
        <taxon>Actinomycetes</taxon>
        <taxon>Micrococcales</taxon>
        <taxon>Kytococcaceae</taxon>
        <taxon>Kytococcus</taxon>
    </lineage>
</organism>
<dbReference type="Gene3D" id="3.40.190.10">
    <property type="entry name" value="Periplasmic binding protein-like II"/>
    <property type="match status" value="2"/>
</dbReference>
<dbReference type="InterPro" id="IPR050176">
    <property type="entry name" value="LTTR"/>
</dbReference>
<evidence type="ECO:0000313" key="8">
    <source>
        <dbReference type="Proteomes" id="UP000198122"/>
    </source>
</evidence>
<dbReference type="GO" id="GO:0003700">
    <property type="term" value="F:DNA-binding transcription factor activity"/>
    <property type="evidence" value="ECO:0007669"/>
    <property type="project" value="InterPro"/>
</dbReference>
<dbReference type="Pfam" id="PF03466">
    <property type="entry name" value="LysR_substrate"/>
    <property type="match status" value="1"/>
</dbReference>
<evidence type="ECO:0000256" key="2">
    <source>
        <dbReference type="ARBA" id="ARBA00023015"/>
    </source>
</evidence>
<evidence type="ECO:0000256" key="3">
    <source>
        <dbReference type="ARBA" id="ARBA00023125"/>
    </source>
</evidence>
<accession>A0A212U2F1</accession>
<dbReference type="InterPro" id="IPR017685">
    <property type="entry name" value="ArgP"/>
</dbReference>
<dbReference type="PROSITE" id="PS50931">
    <property type="entry name" value="HTH_LYSR"/>
    <property type="match status" value="1"/>
</dbReference>
<evidence type="ECO:0000256" key="4">
    <source>
        <dbReference type="ARBA" id="ARBA00023159"/>
    </source>
</evidence>
<keyword evidence="8" id="KW-1185">Reference proteome</keyword>
<dbReference type="RefSeq" id="WP_088818762.1">
    <property type="nucleotide sequence ID" value="NZ_FYEZ01000002.1"/>
</dbReference>
<dbReference type="PANTHER" id="PTHR30579">
    <property type="entry name" value="TRANSCRIPTIONAL REGULATOR"/>
    <property type="match status" value="1"/>
</dbReference>
<dbReference type="Gene3D" id="1.10.10.10">
    <property type="entry name" value="Winged helix-like DNA-binding domain superfamily/Winged helix DNA-binding domain"/>
    <property type="match status" value="1"/>
</dbReference>
<dbReference type="PANTHER" id="PTHR30579:SF2">
    <property type="entry name" value="HTH-TYPE TRANSCRIPTIONAL REGULATOR ARGP"/>
    <property type="match status" value="1"/>
</dbReference>